<keyword evidence="2" id="KW-1185">Reference proteome</keyword>
<proteinExistence type="predicted"/>
<reference evidence="1 2" key="1">
    <citation type="submission" date="2013-08" db="EMBL/GenBank/DDBJ databases">
        <authorList>
            <person name="Durkin A.S."/>
            <person name="Haft D.R."/>
            <person name="McCorrison J."/>
            <person name="Torralba M."/>
            <person name="Gillis M."/>
            <person name="Haft D.H."/>
            <person name="Methe B."/>
            <person name="Sutton G."/>
            <person name="Nelson K.E."/>
        </authorList>
    </citation>
    <scope>NUCLEOTIDE SEQUENCE [LARGE SCALE GENOMIC DNA]</scope>
    <source>
        <strain evidence="1 2">F0195</strain>
    </source>
</reference>
<name>U2TKK7_9ACTN</name>
<dbReference type="EMBL" id="AWEZ01000061">
    <property type="protein sequence ID" value="ERL07000.1"/>
    <property type="molecule type" value="Genomic_DNA"/>
</dbReference>
<evidence type="ECO:0000313" key="2">
    <source>
        <dbReference type="Proteomes" id="UP000016638"/>
    </source>
</evidence>
<protein>
    <submittedName>
        <fullName evidence="1">Uncharacterized protein</fullName>
    </submittedName>
</protein>
<evidence type="ECO:0000313" key="1">
    <source>
        <dbReference type="EMBL" id="ERL07000.1"/>
    </source>
</evidence>
<comment type="caution">
    <text evidence="1">The sequence shown here is derived from an EMBL/GenBank/DDBJ whole genome shotgun (WGS) entry which is preliminary data.</text>
</comment>
<dbReference type="Proteomes" id="UP000016638">
    <property type="component" value="Unassembled WGS sequence"/>
</dbReference>
<dbReference type="PATRIC" id="fig|1125712.3.peg.1853"/>
<accession>U2TKK7</accession>
<organism evidence="1 2">
    <name type="scientific">Olsenella profusa F0195</name>
    <dbReference type="NCBI Taxonomy" id="1125712"/>
    <lineage>
        <taxon>Bacteria</taxon>
        <taxon>Bacillati</taxon>
        <taxon>Actinomycetota</taxon>
        <taxon>Coriobacteriia</taxon>
        <taxon>Coriobacteriales</taxon>
        <taxon>Atopobiaceae</taxon>
        <taxon>Olsenella</taxon>
    </lineage>
</organism>
<dbReference type="STRING" id="1125712.HMPREF1316_1010"/>
<sequence>MLEGGHWCPECERTSWNYGAHAEVAHITSPIRDRRRLLEKKTLAVSGGG</sequence>
<gene>
    <name evidence="1" type="ORF">HMPREF1316_1010</name>
</gene>
<dbReference type="AlphaFoldDB" id="U2TKK7"/>